<evidence type="ECO:0000259" key="9">
    <source>
        <dbReference type="Pfam" id="PF00900"/>
    </source>
</evidence>
<feature type="domain" description="Small ribosomal subunit protein eS4 N-terminal" evidence="10">
    <location>
        <begin position="4"/>
        <end position="39"/>
    </location>
</feature>
<evidence type="ECO:0000313" key="12">
    <source>
        <dbReference type="Proteomes" id="UP000526302"/>
    </source>
</evidence>
<keyword evidence="2" id="KW-0699">rRNA-binding</keyword>
<evidence type="ECO:0000313" key="11">
    <source>
        <dbReference type="EMBL" id="NMA44221.1"/>
    </source>
</evidence>
<evidence type="ECO:0000256" key="7">
    <source>
        <dbReference type="ARBA" id="ARBA00035388"/>
    </source>
</evidence>
<organism evidence="11 12">
    <name type="scientific">Candidatus Iainarchaeum sp</name>
    <dbReference type="NCBI Taxonomy" id="3101447"/>
    <lineage>
        <taxon>Archaea</taxon>
        <taxon>Candidatus Iainarchaeota</taxon>
        <taxon>Candidatus Iainarchaeia</taxon>
        <taxon>Candidatus Iainarchaeales</taxon>
        <taxon>Candidatus Iainarchaeaceae</taxon>
        <taxon>Candidatus Iainarchaeum</taxon>
    </lineage>
</organism>
<dbReference type="InterPro" id="IPR013843">
    <property type="entry name" value="Ribosomal_eS4_N"/>
</dbReference>
<dbReference type="InterPro" id="IPR036986">
    <property type="entry name" value="S4_RNA-bd_sf"/>
</dbReference>
<comment type="caution">
    <text evidence="11">The sequence shown here is derived from an EMBL/GenBank/DDBJ whole genome shotgun (WGS) entry which is preliminary data.</text>
</comment>
<dbReference type="PANTHER" id="PTHR11581">
    <property type="entry name" value="30S/40S RIBOSOMAL PROTEIN S4"/>
    <property type="match status" value="1"/>
</dbReference>
<evidence type="ECO:0000256" key="2">
    <source>
        <dbReference type="ARBA" id="ARBA00022730"/>
    </source>
</evidence>
<dbReference type="InterPro" id="IPR038237">
    <property type="entry name" value="Ribosomal_eS4_central_sf"/>
</dbReference>
<reference evidence="11 12" key="1">
    <citation type="journal article" date="2020" name="Biotechnol. Biofuels">
        <title>New insights from the biogas microbiome by comprehensive genome-resolved metagenomics of nearly 1600 species originating from multiple anaerobic digesters.</title>
        <authorList>
            <person name="Campanaro S."/>
            <person name="Treu L."/>
            <person name="Rodriguez-R L.M."/>
            <person name="Kovalovszki A."/>
            <person name="Ziels R.M."/>
            <person name="Maus I."/>
            <person name="Zhu X."/>
            <person name="Kougias P.G."/>
            <person name="Basile A."/>
            <person name="Luo G."/>
            <person name="Schluter A."/>
            <person name="Konstantinidis K.T."/>
            <person name="Angelidaki I."/>
        </authorList>
    </citation>
    <scope>NUCLEOTIDE SEQUENCE [LARGE SCALE GENOMIC DNA]</scope>
    <source>
        <strain evidence="11">AS22ysBPME_79</strain>
    </source>
</reference>
<dbReference type="Gene3D" id="3.10.290.10">
    <property type="entry name" value="RNA-binding S4 domain"/>
    <property type="match status" value="1"/>
</dbReference>
<evidence type="ECO:0000256" key="8">
    <source>
        <dbReference type="PROSITE-ProRule" id="PRU00182"/>
    </source>
</evidence>
<dbReference type="Pfam" id="PF08071">
    <property type="entry name" value="RS4NT"/>
    <property type="match status" value="1"/>
</dbReference>
<dbReference type="InterPro" id="IPR000876">
    <property type="entry name" value="Ribosomal_eS4"/>
</dbReference>
<sequence>MGKKGGNKKTKALVAPKAVNIKRKEQVWTVHTIPGAHKKTASVPLAIALRELIGIAKTMKEVKAIINTGEVKVNGVVKKDTRTGLGLFDTVDMEKQKLFYRVLMDKKGRLYLKKLDEKSNEKIVKVTHKKMVKKGVQITTDDSRVYFNKEAKKGDSLKLKLPEGKIEKILPLQKGAIVFITKGEHCSELATIEEIVEGTSRREKLVKLKNKTGEFETVPNNVYVIGEGKVEIKDIE</sequence>
<keyword evidence="5" id="KW-0687">Ribonucleoprotein</keyword>
<evidence type="ECO:0000256" key="1">
    <source>
        <dbReference type="ARBA" id="ARBA00007500"/>
    </source>
</evidence>
<dbReference type="GO" id="GO:0006412">
    <property type="term" value="P:translation"/>
    <property type="evidence" value="ECO:0007669"/>
    <property type="project" value="InterPro"/>
</dbReference>
<dbReference type="GO" id="GO:0003735">
    <property type="term" value="F:structural constituent of ribosome"/>
    <property type="evidence" value="ECO:0007669"/>
    <property type="project" value="InterPro"/>
</dbReference>
<evidence type="ECO:0000256" key="4">
    <source>
        <dbReference type="ARBA" id="ARBA00022980"/>
    </source>
</evidence>
<name>A0A7K4BYK0_9ARCH</name>
<dbReference type="Gene3D" id="2.30.30.30">
    <property type="match status" value="1"/>
</dbReference>
<dbReference type="Pfam" id="PF00900">
    <property type="entry name" value="Ribosomal_S4e"/>
    <property type="match status" value="1"/>
</dbReference>
<proteinExistence type="inferred from homology"/>
<evidence type="ECO:0000256" key="6">
    <source>
        <dbReference type="ARBA" id="ARBA00035272"/>
    </source>
</evidence>
<keyword evidence="4" id="KW-0689">Ribosomal protein</keyword>
<feature type="domain" description="Small ribosomal subunit protein eS4 central region" evidence="9">
    <location>
        <begin position="99"/>
        <end position="166"/>
    </location>
</feature>
<dbReference type="Proteomes" id="UP000526302">
    <property type="component" value="Unassembled WGS sequence"/>
</dbReference>
<comment type="similarity">
    <text evidence="1">Belongs to the eukaryotic ribosomal protein eS4 family.</text>
</comment>
<evidence type="ECO:0000259" key="10">
    <source>
        <dbReference type="Pfam" id="PF08071"/>
    </source>
</evidence>
<dbReference type="GO" id="GO:0022627">
    <property type="term" value="C:cytosolic small ribosomal subunit"/>
    <property type="evidence" value="ECO:0007669"/>
    <property type="project" value="TreeGrafter"/>
</dbReference>
<dbReference type="AlphaFoldDB" id="A0A7K4BYK0"/>
<gene>
    <name evidence="11" type="ORF">GX950_00195</name>
</gene>
<dbReference type="SUPFAM" id="SSF55174">
    <property type="entry name" value="Alpha-L RNA-binding motif"/>
    <property type="match status" value="1"/>
</dbReference>
<accession>A0A7K4BYK0</accession>
<dbReference type="Gene3D" id="2.40.50.740">
    <property type="match status" value="1"/>
</dbReference>
<dbReference type="InterPro" id="IPR013845">
    <property type="entry name" value="Ribosomal_eS4_central_region"/>
</dbReference>
<dbReference type="PROSITE" id="PS50889">
    <property type="entry name" value="S4"/>
    <property type="match status" value="1"/>
</dbReference>
<dbReference type="PANTHER" id="PTHR11581:SF0">
    <property type="entry name" value="SMALL RIBOSOMAL SUBUNIT PROTEIN ES4"/>
    <property type="match status" value="1"/>
</dbReference>
<dbReference type="EMBL" id="JAAZKV010000001">
    <property type="protein sequence ID" value="NMA44221.1"/>
    <property type="molecule type" value="Genomic_DNA"/>
</dbReference>
<keyword evidence="3 8" id="KW-0694">RNA-binding</keyword>
<evidence type="ECO:0000256" key="3">
    <source>
        <dbReference type="ARBA" id="ARBA00022884"/>
    </source>
</evidence>
<dbReference type="GO" id="GO:0019843">
    <property type="term" value="F:rRNA binding"/>
    <property type="evidence" value="ECO:0007669"/>
    <property type="project" value="UniProtKB-KW"/>
</dbReference>
<dbReference type="InterPro" id="IPR014722">
    <property type="entry name" value="Rib_uL2_dom2"/>
</dbReference>
<protein>
    <recommendedName>
        <fullName evidence="6">Small ribosomal subunit protein eS4</fullName>
    </recommendedName>
    <alternativeName>
        <fullName evidence="7">30S ribosomal protein S4e</fullName>
    </alternativeName>
</protein>
<evidence type="ECO:0000256" key="5">
    <source>
        <dbReference type="ARBA" id="ARBA00023274"/>
    </source>
</evidence>